<dbReference type="Pfam" id="PF13098">
    <property type="entry name" value="Thioredoxin_2"/>
    <property type="match status" value="1"/>
</dbReference>
<evidence type="ECO:0000313" key="3">
    <source>
        <dbReference type="EMBL" id="MCA2014651.1"/>
    </source>
</evidence>
<accession>A0ABS7YG60</accession>
<dbReference type="PANTHER" id="PTHR35272">
    <property type="entry name" value="THIOL:DISULFIDE INTERCHANGE PROTEIN DSBC-RELATED"/>
    <property type="match status" value="1"/>
</dbReference>
<proteinExistence type="inferred from homology"/>
<feature type="domain" description="Thioredoxin-like fold" evidence="2">
    <location>
        <begin position="142"/>
        <end position="265"/>
    </location>
</feature>
<dbReference type="PANTHER" id="PTHR35272:SF3">
    <property type="entry name" value="THIOL:DISULFIDE INTERCHANGE PROTEIN DSBC"/>
    <property type="match status" value="1"/>
</dbReference>
<name>A0ABS7YG60_9VIBR</name>
<feature type="signal peptide" evidence="1">
    <location>
        <begin position="1"/>
        <end position="25"/>
    </location>
</feature>
<dbReference type="CDD" id="cd03020">
    <property type="entry name" value="DsbA_DsbC_DsbG"/>
    <property type="match status" value="1"/>
</dbReference>
<dbReference type="InterPro" id="IPR012336">
    <property type="entry name" value="Thioredoxin-like_fold"/>
</dbReference>
<dbReference type="RefSeq" id="WP_225249272.1">
    <property type="nucleotide sequence ID" value="NZ_JAIWIU010000005.1"/>
</dbReference>
<dbReference type="Gene3D" id="3.40.30.10">
    <property type="entry name" value="Glutaredoxin"/>
    <property type="match status" value="1"/>
</dbReference>
<comment type="similarity">
    <text evidence="1">Belongs to the thioredoxin family. DsbC subfamily.</text>
</comment>
<organism evidence="3 4">
    <name type="scientific">Vibrio tritonius</name>
    <dbReference type="NCBI Taxonomy" id="1435069"/>
    <lineage>
        <taxon>Bacteria</taxon>
        <taxon>Pseudomonadati</taxon>
        <taxon>Pseudomonadota</taxon>
        <taxon>Gammaproteobacteria</taxon>
        <taxon>Vibrionales</taxon>
        <taxon>Vibrionaceae</taxon>
        <taxon>Vibrio</taxon>
    </lineage>
</organism>
<keyword evidence="1" id="KW-0574">Periplasm</keyword>
<dbReference type="EMBL" id="JAIWIU010000005">
    <property type="protein sequence ID" value="MCA2014651.1"/>
    <property type="molecule type" value="Genomic_DNA"/>
</dbReference>
<dbReference type="Proteomes" id="UP001199044">
    <property type="component" value="Unassembled WGS sequence"/>
</dbReference>
<dbReference type="InterPro" id="IPR033954">
    <property type="entry name" value="DiS-bond_Isoase_DsbC/G"/>
</dbReference>
<sequence>MVFKRKITMALAIIVIGAGCFSAGAFKERHSTNKGTSALAEKTLKQGSSVEIEKSPEIQAYLDNAGVKVFAEEKESSLQNLHLTTMITNAGIVYIDPNAGVMFQQSIPNILDNSSHKFEPLSKHVVNDFINAIPNKIIAKAPHEKMIVDMFTDITCGWCQKVHQNLQEYLDAGITMRFILYPREGLDGETNVAKKMSTIVQDSNPLKALQDAMQGSYVRPAAQVDQTIVNNVTAGAGINVSATPVIIVNGYIIRGYVPAKTLAEVFLDKK</sequence>
<evidence type="ECO:0000256" key="1">
    <source>
        <dbReference type="RuleBase" id="RU364038"/>
    </source>
</evidence>
<feature type="chain" id="PRO_5045009697" description="Thiol:disulfide interchange protein" evidence="1">
    <location>
        <begin position="26"/>
        <end position="270"/>
    </location>
</feature>
<reference evidence="4" key="1">
    <citation type="submission" date="2023-07" db="EMBL/GenBank/DDBJ databases">
        <title>Molecular identification of indigenous halophilic bacteria isolated from red sea cost, biodegradation of synthetic dyes and assessment of degraded metabolite toxicity.</title>
        <authorList>
            <person name="Chaieb K."/>
            <person name="Altayb H.N."/>
        </authorList>
    </citation>
    <scope>NUCLEOTIDE SEQUENCE [LARGE SCALE GENOMIC DNA]</scope>
    <source>
        <strain evidence="4">K20</strain>
    </source>
</reference>
<comment type="function">
    <text evidence="1">Required for disulfide bond formation in some periplasmic proteins. Acts by transferring its disulfide bond to other proteins and is reduced in the process.</text>
</comment>
<dbReference type="InterPro" id="IPR051470">
    <property type="entry name" value="Thiol:disulfide_interchange"/>
</dbReference>
<keyword evidence="4" id="KW-1185">Reference proteome</keyword>
<protein>
    <recommendedName>
        <fullName evidence="1">Thiol:disulfide interchange protein</fullName>
    </recommendedName>
</protein>
<keyword evidence="1" id="KW-0732">Signal</keyword>
<dbReference type="PROSITE" id="PS51257">
    <property type="entry name" value="PROKAR_LIPOPROTEIN"/>
    <property type="match status" value="1"/>
</dbReference>
<dbReference type="SUPFAM" id="SSF52833">
    <property type="entry name" value="Thioredoxin-like"/>
    <property type="match status" value="1"/>
</dbReference>
<keyword evidence="1" id="KW-0676">Redox-active center</keyword>
<gene>
    <name evidence="3" type="ORF">LDJ79_00920</name>
</gene>
<comment type="subcellular location">
    <subcellularLocation>
        <location evidence="1">Periplasm</location>
    </subcellularLocation>
</comment>
<comment type="caution">
    <text evidence="3">The sequence shown here is derived from an EMBL/GenBank/DDBJ whole genome shotgun (WGS) entry which is preliminary data.</text>
</comment>
<dbReference type="InterPro" id="IPR036249">
    <property type="entry name" value="Thioredoxin-like_sf"/>
</dbReference>
<evidence type="ECO:0000259" key="2">
    <source>
        <dbReference type="Pfam" id="PF13098"/>
    </source>
</evidence>
<evidence type="ECO:0000313" key="4">
    <source>
        <dbReference type="Proteomes" id="UP001199044"/>
    </source>
</evidence>